<feature type="binding site" evidence="2">
    <location>
        <position position="236"/>
    </location>
    <ligand>
        <name>[2Fe-2S] cluster</name>
        <dbReference type="ChEBI" id="CHEBI:190135"/>
    </ligand>
</feature>
<name>A0A7C3RH87_DICTH</name>
<dbReference type="PROSITE" id="PS51384">
    <property type="entry name" value="FAD_FR"/>
    <property type="match status" value="1"/>
</dbReference>
<dbReference type="PANTHER" id="PTHR43513">
    <property type="entry name" value="DIHYDROOROTATE DEHYDROGENASE B (NAD(+)), ELECTRON TRANSFER SUBUNIT"/>
    <property type="match status" value="1"/>
</dbReference>
<protein>
    <submittedName>
        <fullName evidence="4">Sulfide/dihydroorotate dehydrogenase-like FAD/NAD-binding protein</fullName>
    </submittedName>
</protein>
<gene>
    <name evidence="4" type="ORF">ENW00_01460</name>
</gene>
<feature type="binding site" evidence="1">
    <location>
        <begin position="62"/>
        <end position="64"/>
    </location>
    <ligand>
        <name>FAD</name>
        <dbReference type="ChEBI" id="CHEBI:57692"/>
    </ligand>
</feature>
<sequence>MFEILDKKILAPGVKLIKVKASLISQKALAGQFVVIRVYEKGERIPLTIADKDEKEGSITIVFQEVGKTTKLLGKLERSEYILDVVGPLGKPSEIDKYGVVIGVGGGVGIAALFPILKSLKSYGNYVISIIGGRSKDYVIYRDEIENLVDEAYITTDDGTLGRKGLVTDVLKELLENRKIDRIWAVGPTIMMKVVSEVTRPYNVPTIVSLNPIMVDGTGMCGGCRVTVGGEIKFTCVDGPEFDGHLVDFDELLLRLKTYKEEEMLALKILEESEANRIESSKD</sequence>
<dbReference type="InterPro" id="IPR012165">
    <property type="entry name" value="Cyt_c3_hydrogenase_gsu"/>
</dbReference>
<dbReference type="InterPro" id="IPR017938">
    <property type="entry name" value="Riboflavin_synthase-like_b-brl"/>
</dbReference>
<dbReference type="InterPro" id="IPR017927">
    <property type="entry name" value="FAD-bd_FR_type"/>
</dbReference>
<dbReference type="AlphaFoldDB" id="A0A7C3RH87"/>
<feature type="domain" description="FAD-binding FR-type" evidence="3">
    <location>
        <begin position="1"/>
        <end position="95"/>
    </location>
</feature>
<dbReference type="GO" id="GO:0006221">
    <property type="term" value="P:pyrimidine nucleotide biosynthetic process"/>
    <property type="evidence" value="ECO:0007669"/>
    <property type="project" value="InterPro"/>
</dbReference>
<evidence type="ECO:0000313" key="4">
    <source>
        <dbReference type="EMBL" id="HFX12818.1"/>
    </source>
</evidence>
<feature type="binding site" evidence="2">
    <location>
        <position position="224"/>
    </location>
    <ligand>
        <name>[2Fe-2S] cluster</name>
        <dbReference type="ChEBI" id="CHEBI:190135"/>
    </ligand>
</feature>
<dbReference type="InterPro" id="IPR050353">
    <property type="entry name" value="PyrK_electron_transfer"/>
</dbReference>
<keyword evidence="2" id="KW-0479">Metal-binding</keyword>
<dbReference type="Pfam" id="PF10418">
    <property type="entry name" value="DHODB_Fe-S_bind"/>
    <property type="match status" value="1"/>
</dbReference>
<accession>A0A7C3RH87</accession>
<organism evidence="4">
    <name type="scientific">Dictyoglomus thermophilum</name>
    <dbReference type="NCBI Taxonomy" id="14"/>
    <lineage>
        <taxon>Bacteria</taxon>
        <taxon>Pseudomonadati</taxon>
        <taxon>Dictyoglomota</taxon>
        <taxon>Dictyoglomia</taxon>
        <taxon>Dictyoglomales</taxon>
        <taxon>Dictyoglomaceae</taxon>
        <taxon>Dictyoglomus</taxon>
    </lineage>
</organism>
<dbReference type="GO" id="GO:0046872">
    <property type="term" value="F:metal ion binding"/>
    <property type="evidence" value="ECO:0007669"/>
    <property type="project" value="UniProtKB-KW"/>
</dbReference>
<keyword evidence="1" id="KW-0285">Flavoprotein</keyword>
<comment type="caution">
    <text evidence="4">The sequence shown here is derived from an EMBL/GenBank/DDBJ whole genome shotgun (WGS) entry which is preliminary data.</text>
</comment>
<dbReference type="EMBL" id="DTIN01000009">
    <property type="protein sequence ID" value="HFX12818.1"/>
    <property type="molecule type" value="Genomic_DNA"/>
</dbReference>
<dbReference type="PIRSF" id="PIRSF006816">
    <property type="entry name" value="Cyc3_hyd_g"/>
    <property type="match status" value="1"/>
</dbReference>
<dbReference type="GO" id="GO:0050660">
    <property type="term" value="F:flavin adenine dinucleotide binding"/>
    <property type="evidence" value="ECO:0007669"/>
    <property type="project" value="InterPro"/>
</dbReference>
<dbReference type="SUPFAM" id="SSF52343">
    <property type="entry name" value="Ferredoxin reductase-like, C-terminal NADP-linked domain"/>
    <property type="match status" value="1"/>
</dbReference>
<evidence type="ECO:0000256" key="2">
    <source>
        <dbReference type="PIRSR" id="PIRSR006816-2"/>
    </source>
</evidence>
<dbReference type="Gene3D" id="2.40.30.10">
    <property type="entry name" value="Translation factors"/>
    <property type="match status" value="1"/>
</dbReference>
<reference evidence="4" key="1">
    <citation type="journal article" date="2020" name="mSystems">
        <title>Genome- and Community-Level Interaction Insights into Carbon Utilization and Element Cycling Functions of Hydrothermarchaeota in Hydrothermal Sediment.</title>
        <authorList>
            <person name="Zhou Z."/>
            <person name="Liu Y."/>
            <person name="Xu W."/>
            <person name="Pan J."/>
            <person name="Luo Z.H."/>
            <person name="Li M."/>
        </authorList>
    </citation>
    <scope>NUCLEOTIDE SEQUENCE [LARGE SCALE GENOMIC DNA]</scope>
    <source>
        <strain evidence="4">SpSt-81</strain>
    </source>
</reference>
<dbReference type="GO" id="GO:0051537">
    <property type="term" value="F:2 iron, 2 sulfur cluster binding"/>
    <property type="evidence" value="ECO:0007669"/>
    <property type="project" value="UniProtKB-KW"/>
</dbReference>
<keyword evidence="1" id="KW-0274">FAD</keyword>
<comment type="cofactor">
    <cofactor evidence="2">
        <name>[2Fe-2S] cluster</name>
        <dbReference type="ChEBI" id="CHEBI:190135"/>
    </cofactor>
    <text evidence="2">Binds 1 [2Fe-2S] cluster per subunit.</text>
</comment>
<dbReference type="NCBIfam" id="NF004862">
    <property type="entry name" value="PRK06222.1"/>
    <property type="match status" value="1"/>
</dbReference>
<evidence type="ECO:0000259" key="3">
    <source>
        <dbReference type="PROSITE" id="PS51384"/>
    </source>
</evidence>
<dbReference type="PANTHER" id="PTHR43513:SF3">
    <property type="entry name" value="DIHYDROOROTATE DEHYDROGENASE B (NAD(+)), ELECTRON TRANSFER SUBUNIT-RELATED"/>
    <property type="match status" value="1"/>
</dbReference>
<evidence type="ECO:0000256" key="1">
    <source>
        <dbReference type="PIRSR" id="PIRSR006816-1"/>
    </source>
</evidence>
<dbReference type="GO" id="GO:0016491">
    <property type="term" value="F:oxidoreductase activity"/>
    <property type="evidence" value="ECO:0007669"/>
    <property type="project" value="InterPro"/>
</dbReference>
<dbReference type="InterPro" id="IPR039261">
    <property type="entry name" value="FNR_nucleotide-bd"/>
</dbReference>
<dbReference type="InterPro" id="IPR019480">
    <property type="entry name" value="Dihydroorotate_DH_Fe-S-bd"/>
</dbReference>
<dbReference type="CDD" id="cd06219">
    <property type="entry name" value="DHOD_e_trans_like1"/>
    <property type="match status" value="1"/>
</dbReference>
<keyword evidence="2" id="KW-0408">Iron</keyword>
<proteinExistence type="predicted"/>
<dbReference type="Gene3D" id="3.40.50.80">
    <property type="entry name" value="Nucleotide-binding domain of ferredoxin-NADP reductase (FNR) module"/>
    <property type="match status" value="1"/>
</dbReference>
<keyword evidence="2" id="KW-0411">Iron-sulfur</keyword>
<dbReference type="SUPFAM" id="SSF63380">
    <property type="entry name" value="Riboflavin synthase domain-like"/>
    <property type="match status" value="1"/>
</dbReference>
<comment type="cofactor">
    <cofactor evidence="1">
        <name>FAD</name>
        <dbReference type="ChEBI" id="CHEBI:57692"/>
    </cofactor>
    <text evidence="1">Binds 1 FAD per subunit.</text>
</comment>
<keyword evidence="2" id="KW-0001">2Fe-2S</keyword>
<feature type="binding site" evidence="2">
    <location>
        <position position="221"/>
    </location>
    <ligand>
        <name>[2Fe-2S] cluster</name>
        <dbReference type="ChEBI" id="CHEBI:190135"/>
    </ligand>
</feature>